<evidence type="ECO:0000256" key="3">
    <source>
        <dbReference type="ARBA" id="ARBA00022801"/>
    </source>
</evidence>
<dbReference type="PANTHER" id="PTHR33607:SF2">
    <property type="entry name" value="ENDONUCLEASE-1"/>
    <property type="match status" value="1"/>
</dbReference>
<evidence type="ECO:0000259" key="4">
    <source>
        <dbReference type="Pfam" id="PF03372"/>
    </source>
</evidence>
<organism evidence="5 6">
    <name type="scientific">Neptunomonas phycophila</name>
    <dbReference type="NCBI Taxonomy" id="1572645"/>
    <lineage>
        <taxon>Bacteria</taxon>
        <taxon>Pseudomonadati</taxon>
        <taxon>Pseudomonadota</taxon>
        <taxon>Gammaproteobacteria</taxon>
        <taxon>Oceanospirillales</taxon>
        <taxon>Oceanospirillaceae</taxon>
        <taxon>Neptunomonas</taxon>
    </lineage>
</organism>
<dbReference type="InterPro" id="IPR007346">
    <property type="entry name" value="Endonuclease-I"/>
</dbReference>
<dbReference type="SUPFAM" id="SSF54060">
    <property type="entry name" value="His-Me finger endonucleases"/>
    <property type="match status" value="1"/>
</dbReference>
<dbReference type="SUPFAM" id="SSF56219">
    <property type="entry name" value="DNase I-like"/>
    <property type="match status" value="1"/>
</dbReference>
<protein>
    <submittedName>
        <fullName evidence="5">Endonuclease</fullName>
    </submittedName>
</protein>
<comment type="caution">
    <text evidence="5">The sequence shown here is derived from an EMBL/GenBank/DDBJ whole genome shotgun (WGS) entry which is preliminary data.</text>
</comment>
<dbReference type="RefSeq" id="WP_303549866.1">
    <property type="nucleotide sequence ID" value="NZ_JAUOPG010000004.1"/>
</dbReference>
<dbReference type="Proteomes" id="UP001169862">
    <property type="component" value="Unassembled WGS sequence"/>
</dbReference>
<dbReference type="InterPro" id="IPR044925">
    <property type="entry name" value="His-Me_finger_sf"/>
</dbReference>
<evidence type="ECO:0000256" key="1">
    <source>
        <dbReference type="ARBA" id="ARBA00006429"/>
    </source>
</evidence>
<dbReference type="EMBL" id="JAUOPG010000004">
    <property type="protein sequence ID" value="MDO6453576.1"/>
    <property type="molecule type" value="Genomic_DNA"/>
</dbReference>
<evidence type="ECO:0000313" key="6">
    <source>
        <dbReference type="Proteomes" id="UP001169862"/>
    </source>
</evidence>
<feature type="domain" description="Endonuclease/exonuclease/phosphatase" evidence="4">
    <location>
        <begin position="4"/>
        <end position="334"/>
    </location>
</feature>
<keyword evidence="3" id="KW-0378">Hydrolase</keyword>
<dbReference type="Pfam" id="PF04231">
    <property type="entry name" value="Endonuclease_1"/>
    <property type="match status" value="1"/>
</dbReference>
<dbReference type="GO" id="GO:0004519">
    <property type="term" value="F:endonuclease activity"/>
    <property type="evidence" value="ECO:0007669"/>
    <property type="project" value="UniProtKB-KW"/>
</dbReference>
<keyword evidence="5" id="KW-0255">Endonuclease</keyword>
<dbReference type="Pfam" id="PF03372">
    <property type="entry name" value="Exo_endo_phos"/>
    <property type="match status" value="1"/>
</dbReference>
<gene>
    <name evidence="5" type="ORF">Q4490_08365</name>
</gene>
<name>A0AAW7XH73_9GAMM</name>
<dbReference type="GO" id="GO:0016787">
    <property type="term" value="F:hydrolase activity"/>
    <property type="evidence" value="ECO:0007669"/>
    <property type="project" value="UniProtKB-KW"/>
</dbReference>
<dbReference type="InterPro" id="IPR036691">
    <property type="entry name" value="Endo/exonu/phosph_ase_sf"/>
</dbReference>
<dbReference type="PANTHER" id="PTHR33607">
    <property type="entry name" value="ENDONUCLEASE-1"/>
    <property type="match status" value="1"/>
</dbReference>
<dbReference type="InterPro" id="IPR005135">
    <property type="entry name" value="Endo/exonuclease/phosphatase"/>
</dbReference>
<comment type="similarity">
    <text evidence="1">Belongs to the EndA/NucM nuclease family.</text>
</comment>
<reference evidence="5" key="1">
    <citation type="submission" date="2023-07" db="EMBL/GenBank/DDBJ databases">
        <title>Genome content predicts the carbon catabolic preferences of heterotrophic bacteria.</title>
        <authorList>
            <person name="Gralka M."/>
        </authorList>
    </citation>
    <scope>NUCLEOTIDE SEQUENCE</scope>
    <source>
        <strain evidence="5">I2M16</strain>
    </source>
</reference>
<evidence type="ECO:0000256" key="2">
    <source>
        <dbReference type="ARBA" id="ARBA00022722"/>
    </source>
</evidence>
<evidence type="ECO:0000313" key="5">
    <source>
        <dbReference type="EMBL" id="MDO6453576.1"/>
    </source>
</evidence>
<sequence>MKLATFNLYQFAAPPYYWYELSSSNRYSDQSWNDKKQWIKDQLRLLDADVVGFQEVFSVKELQQLTESVGYPYFCTVDTPARDPEYPDVFIKPVVALASRYHIDALDTVEVSETLLDELPLTMDFMFSRLPIRARIDAGDGLGEVLVYVTHLKSKRPKLDDLEYSDDVDWALRGSDTLQRLSRGHVASLLQRGAEATALYHDVSRELEFSVSQPVVLLGDLNDRANSIPIAALKMQDNIYEIGGIKQTEWPPGVKAGLYDYRLADTFDLAEGMRQQARPFTHIYRGEGDVLDYILVSNALNQKNHDSLGKVADYKVYNAHLQSDGVGNHKQSDHAQVVVDIQPRKPVANPDVSGASSEPVLTDDPLPFVAPVTESITRQAFIELAGGVHQSHKGYKDWNSQNKWSNFWQFFFDTGHGWVKSVYGAVPIDELYQKRRHSIEHIIPKSFLKDYLRKAGVAENVRQGATVNPFNFAACERGMNSYRSNFPFDMDGDKVKRPFRLDLNPDIYMTTGLDAENEWVIPSRTRGDIARALLYMTLTYGIDELYNRHVDTLVHWAKVDPPSAWELAYNEWIFNRLGIRNPFIASPEEALVLLNDRLLLESILISTDRT</sequence>
<proteinExistence type="inferred from homology"/>
<accession>A0AAW7XH73</accession>
<keyword evidence="2" id="KW-0540">Nuclease</keyword>
<dbReference type="Gene3D" id="3.60.10.10">
    <property type="entry name" value="Endonuclease/exonuclease/phosphatase"/>
    <property type="match status" value="1"/>
</dbReference>
<dbReference type="AlphaFoldDB" id="A0AAW7XH73"/>